<dbReference type="Pfam" id="PF03242">
    <property type="entry name" value="LEA_3a"/>
    <property type="match status" value="1"/>
</dbReference>
<sequence length="99" mass="10577">MARSFNNAKLLSTLVLDGFSSTLIRRGYAATTTTQSAKLGGIVSMSSKTAHKSGEDKGANPYKVSWVPDPITGCYKPENIKEIDAADLRATLLGKKSNN</sequence>
<accession>A0AAN9I3Q0</accession>
<gene>
    <name evidence="1" type="ORF">RIF29_24920</name>
</gene>
<keyword evidence="2" id="KW-1185">Reference proteome</keyword>
<dbReference type="GO" id="GO:0005739">
    <property type="term" value="C:mitochondrion"/>
    <property type="evidence" value="ECO:0007669"/>
    <property type="project" value="TreeGrafter"/>
</dbReference>
<dbReference type="AlphaFoldDB" id="A0AAN9I3Q0"/>
<evidence type="ECO:0008006" key="3">
    <source>
        <dbReference type="Google" id="ProtNLM"/>
    </source>
</evidence>
<evidence type="ECO:0000313" key="1">
    <source>
        <dbReference type="EMBL" id="KAK7259316.1"/>
    </source>
</evidence>
<comment type="caution">
    <text evidence="1">The sequence shown here is derived from an EMBL/GenBank/DDBJ whole genome shotgun (WGS) entry which is preliminary data.</text>
</comment>
<dbReference type="PANTHER" id="PTHR33509:SF5">
    <property type="entry name" value="PROTEIN SENESCENCE-ASSOCIATED GENE 21, MITOCHONDRIAL"/>
    <property type="match status" value="1"/>
</dbReference>
<dbReference type="PANTHER" id="PTHR33509">
    <property type="entry name" value="LATE EMBRYOGENIS ABUNDANT PROTEIN 2-RELATED"/>
    <property type="match status" value="1"/>
</dbReference>
<reference evidence="1 2" key="1">
    <citation type="submission" date="2024-01" db="EMBL/GenBank/DDBJ databases">
        <title>The genomes of 5 underutilized Papilionoideae crops provide insights into root nodulation and disease resistanc.</title>
        <authorList>
            <person name="Yuan L."/>
        </authorList>
    </citation>
    <scope>NUCLEOTIDE SEQUENCE [LARGE SCALE GENOMIC DNA]</scope>
    <source>
        <strain evidence="1">ZHUSHIDOU_FW_LH</strain>
        <tissue evidence="1">Leaf</tissue>
    </source>
</reference>
<evidence type="ECO:0000313" key="2">
    <source>
        <dbReference type="Proteomes" id="UP001372338"/>
    </source>
</evidence>
<dbReference type="GO" id="GO:0006950">
    <property type="term" value="P:response to stress"/>
    <property type="evidence" value="ECO:0007669"/>
    <property type="project" value="TreeGrafter"/>
</dbReference>
<protein>
    <recommendedName>
        <fullName evidence="3">Late embryogenesis abundant protein</fullName>
    </recommendedName>
</protein>
<proteinExistence type="predicted"/>
<dbReference type="EMBL" id="JAYWIO010000005">
    <property type="protein sequence ID" value="KAK7259316.1"/>
    <property type="molecule type" value="Genomic_DNA"/>
</dbReference>
<dbReference type="InterPro" id="IPR004926">
    <property type="entry name" value="LEA_3a"/>
</dbReference>
<dbReference type="Proteomes" id="UP001372338">
    <property type="component" value="Unassembled WGS sequence"/>
</dbReference>
<organism evidence="1 2">
    <name type="scientific">Crotalaria pallida</name>
    <name type="common">Smooth rattlebox</name>
    <name type="synonym">Crotalaria striata</name>
    <dbReference type="NCBI Taxonomy" id="3830"/>
    <lineage>
        <taxon>Eukaryota</taxon>
        <taxon>Viridiplantae</taxon>
        <taxon>Streptophyta</taxon>
        <taxon>Embryophyta</taxon>
        <taxon>Tracheophyta</taxon>
        <taxon>Spermatophyta</taxon>
        <taxon>Magnoliopsida</taxon>
        <taxon>eudicotyledons</taxon>
        <taxon>Gunneridae</taxon>
        <taxon>Pentapetalae</taxon>
        <taxon>rosids</taxon>
        <taxon>fabids</taxon>
        <taxon>Fabales</taxon>
        <taxon>Fabaceae</taxon>
        <taxon>Papilionoideae</taxon>
        <taxon>50 kb inversion clade</taxon>
        <taxon>genistoids sensu lato</taxon>
        <taxon>core genistoids</taxon>
        <taxon>Crotalarieae</taxon>
        <taxon>Crotalaria</taxon>
    </lineage>
</organism>
<name>A0AAN9I3Q0_CROPI</name>